<comment type="caution">
    <text evidence="3">The sequence shown here is derived from an EMBL/GenBank/DDBJ whole genome shotgun (WGS) entry which is preliminary data.</text>
</comment>
<dbReference type="AlphaFoldDB" id="A0A8T3BAF0"/>
<feature type="chain" id="PRO_5035920920" evidence="2">
    <location>
        <begin position="31"/>
        <end position="88"/>
    </location>
</feature>
<evidence type="ECO:0000313" key="4">
    <source>
        <dbReference type="Proteomes" id="UP000829196"/>
    </source>
</evidence>
<sequence>MESKLFPCPLISNFILIILLSAAFTGSSYSRIISEEEKSWRGGDSSSSSSSSARYNFNISPCKALDDRGSIYGVSGRTVPEGPNPLHN</sequence>
<evidence type="ECO:0000256" key="2">
    <source>
        <dbReference type="SAM" id="SignalP"/>
    </source>
</evidence>
<reference evidence="3" key="1">
    <citation type="journal article" date="2022" name="Front. Genet.">
        <title>Chromosome-Scale Assembly of the Dendrobium nobile Genome Provides Insights Into the Molecular Mechanism of the Biosynthesis of the Medicinal Active Ingredient of Dendrobium.</title>
        <authorList>
            <person name="Xu Q."/>
            <person name="Niu S.-C."/>
            <person name="Li K.-L."/>
            <person name="Zheng P.-J."/>
            <person name="Zhang X.-J."/>
            <person name="Jia Y."/>
            <person name="Liu Y."/>
            <person name="Niu Y.-X."/>
            <person name="Yu L.-H."/>
            <person name="Chen D.-F."/>
            <person name="Zhang G.-Q."/>
        </authorList>
    </citation>
    <scope>NUCLEOTIDE SEQUENCE</scope>
    <source>
        <tissue evidence="3">Leaf</tissue>
    </source>
</reference>
<name>A0A8T3BAF0_DENNO</name>
<evidence type="ECO:0000256" key="1">
    <source>
        <dbReference type="SAM" id="MobiDB-lite"/>
    </source>
</evidence>
<evidence type="ECO:0000313" key="3">
    <source>
        <dbReference type="EMBL" id="KAI0509986.1"/>
    </source>
</evidence>
<dbReference type="Proteomes" id="UP000829196">
    <property type="component" value="Unassembled WGS sequence"/>
</dbReference>
<keyword evidence="4" id="KW-1185">Reference proteome</keyword>
<proteinExistence type="predicted"/>
<organism evidence="3 4">
    <name type="scientific">Dendrobium nobile</name>
    <name type="common">Orchid</name>
    <dbReference type="NCBI Taxonomy" id="94219"/>
    <lineage>
        <taxon>Eukaryota</taxon>
        <taxon>Viridiplantae</taxon>
        <taxon>Streptophyta</taxon>
        <taxon>Embryophyta</taxon>
        <taxon>Tracheophyta</taxon>
        <taxon>Spermatophyta</taxon>
        <taxon>Magnoliopsida</taxon>
        <taxon>Liliopsida</taxon>
        <taxon>Asparagales</taxon>
        <taxon>Orchidaceae</taxon>
        <taxon>Epidendroideae</taxon>
        <taxon>Malaxideae</taxon>
        <taxon>Dendrobiinae</taxon>
        <taxon>Dendrobium</taxon>
    </lineage>
</organism>
<feature type="signal peptide" evidence="2">
    <location>
        <begin position="1"/>
        <end position="30"/>
    </location>
</feature>
<gene>
    <name evidence="3" type="ORF">KFK09_010586</name>
</gene>
<accession>A0A8T3BAF0</accession>
<dbReference type="OrthoDB" id="663321at2759"/>
<protein>
    <submittedName>
        <fullName evidence="3">Uncharacterized protein</fullName>
    </submittedName>
</protein>
<feature type="region of interest" description="Disordered" evidence="1">
    <location>
        <begin position="35"/>
        <end position="55"/>
    </location>
</feature>
<keyword evidence="2" id="KW-0732">Signal</keyword>
<dbReference type="EMBL" id="JAGYWB010000009">
    <property type="protein sequence ID" value="KAI0509986.1"/>
    <property type="molecule type" value="Genomic_DNA"/>
</dbReference>